<feature type="region of interest" description="Disordered" evidence="1">
    <location>
        <begin position="119"/>
        <end position="158"/>
    </location>
</feature>
<protein>
    <submittedName>
        <fullName evidence="3">IP03352p</fullName>
    </submittedName>
    <submittedName>
        <fullName evidence="2">IP03452p</fullName>
    </submittedName>
</protein>
<accession>Q4V438</accession>
<dbReference type="Bgee" id="FBgn0262579">
    <property type="expression patterns" value="Expressed in dorsal appendage forming follicle cell in ovary and 243 other cell types or tissues"/>
</dbReference>
<feature type="compositionally biased region" description="Low complexity" evidence="1">
    <location>
        <begin position="285"/>
        <end position="299"/>
    </location>
</feature>
<evidence type="ECO:0000313" key="2">
    <source>
        <dbReference type="EMBL" id="AAY55573.1"/>
    </source>
</evidence>
<dbReference type="EMBL" id="BT023168">
    <property type="protein sequence ID" value="AAY55584.1"/>
    <property type="molecule type" value="mRNA"/>
</dbReference>
<dbReference type="VEuPathDB" id="VectorBase:FBgn0262579"/>
<feature type="compositionally biased region" description="Polar residues" evidence="1">
    <location>
        <begin position="121"/>
        <end position="137"/>
    </location>
</feature>
<dbReference type="AlphaFoldDB" id="Q4V438"/>
<proteinExistence type="evidence at transcript level"/>
<dbReference type="ExpressionAtlas" id="Q4V438">
    <property type="expression patterns" value="baseline and differential"/>
</dbReference>
<sequence length="351" mass="37779">MGNRLSGLWCKKTTLSITQQEEQQYNREIRNEKSPPRSGRKSNRIRTKSSGSGDGRGTFRLASIRRLSLRDNPKKTIKTPLDNPSIATVEQTFRELTKRADLDSSMKVNAQLMPTVKMTDFSDSSPSGVLSPPTSLIENFHKKNSSPQPLGSSSAISTLTPTTLNGSVVGGGVGGAGHHSIENGRQINTSSSSCSSLKETSHQSTSTSQQVVNSSSSTTTRVEKKSQRLHHHITSSSSSSSTTQALSTSSEMKAAEIKRDLTNIQKSMSEINDLAKERITGGPGSISTTSASAITAPSTMSQTTTSRLAPKLTSAVSTTNIHCYLLPSKQQKKERKQSKQIAIPINVYIIA</sequence>
<name>Q4V438_DROME</name>
<evidence type="ECO:0000256" key="1">
    <source>
        <dbReference type="SAM" id="MobiDB-lite"/>
    </source>
</evidence>
<feature type="region of interest" description="Disordered" evidence="1">
    <location>
        <begin position="278"/>
        <end position="306"/>
    </location>
</feature>
<dbReference type="OrthoDB" id="202764at2759"/>
<feature type="compositionally biased region" description="Basic and acidic residues" evidence="1">
    <location>
        <begin position="24"/>
        <end position="35"/>
    </location>
</feature>
<feature type="compositionally biased region" description="Low complexity" evidence="1">
    <location>
        <begin position="190"/>
        <end position="220"/>
    </location>
</feature>
<reference evidence="3" key="1">
    <citation type="submission" date="2005-05" db="EMBL/GenBank/DDBJ databases">
        <authorList>
            <person name="Stapleton M."/>
            <person name="Carlson J."/>
            <person name="Chavez C."/>
            <person name="Frise E."/>
            <person name="George R."/>
            <person name="Pacleb J."/>
            <person name="Park S."/>
            <person name="Wan K."/>
            <person name="Yu C."/>
            <person name="Celniker S."/>
        </authorList>
    </citation>
    <scope>NUCLEOTIDE SEQUENCE</scope>
</reference>
<dbReference type="PeptideAtlas" id="Q4V438"/>
<dbReference type="EMBL" id="BT023157">
    <property type="protein sequence ID" value="AAY55573.1"/>
    <property type="molecule type" value="mRNA"/>
</dbReference>
<feature type="region of interest" description="Disordered" evidence="1">
    <location>
        <begin position="21"/>
        <end position="58"/>
    </location>
</feature>
<evidence type="ECO:0000313" key="3">
    <source>
        <dbReference type="EMBL" id="AAY55584.1"/>
    </source>
</evidence>
<feature type="region of interest" description="Disordered" evidence="1">
    <location>
        <begin position="170"/>
        <end position="253"/>
    </location>
</feature>
<feature type="compositionally biased region" description="Polar residues" evidence="1">
    <location>
        <begin position="145"/>
        <end position="158"/>
    </location>
</feature>
<feature type="compositionally biased region" description="Basic residues" evidence="1">
    <location>
        <begin position="38"/>
        <end position="47"/>
    </location>
</feature>
<organism evidence="3">
    <name type="scientific">Drosophila melanogaster</name>
    <name type="common">Fruit fly</name>
    <dbReference type="NCBI Taxonomy" id="7227"/>
    <lineage>
        <taxon>Eukaryota</taxon>
        <taxon>Metazoa</taxon>
        <taxon>Ecdysozoa</taxon>
        <taxon>Arthropoda</taxon>
        <taxon>Hexapoda</taxon>
        <taxon>Insecta</taxon>
        <taxon>Pterygota</taxon>
        <taxon>Neoptera</taxon>
        <taxon>Endopterygota</taxon>
        <taxon>Diptera</taxon>
        <taxon>Brachycera</taxon>
        <taxon>Muscomorpha</taxon>
        <taxon>Ephydroidea</taxon>
        <taxon>Drosophilidae</taxon>
        <taxon>Drosophila</taxon>
        <taxon>Sophophora</taxon>
    </lineage>
</organism>
<feature type="compositionally biased region" description="Low complexity" evidence="1">
    <location>
        <begin position="234"/>
        <end position="250"/>
    </location>
</feature>
<gene>
    <name evidence="3" type="primary">CG13680</name>
</gene>